<name>A0AAF3EDY1_9BILA</name>
<protein>
    <submittedName>
        <fullName evidence="3">Uncharacterized protein</fullName>
    </submittedName>
</protein>
<accession>A0AAF3EDY1</accession>
<sequence>MPRHICIKSKDQLDGWNYNWIPIATDDSPYARMLKEIEEKEKFVQQYYLANKEQFVDVRTLQGQMRMEDATGVHGGSIVWQSKSHVRGHLIRAFLVLARAINEGHFNVNTVSTVSLKIESNWKVCCNRVKLDMSDSIYLVDVLKNIQRSFKRRHCMHYRLRFKSHVASYLNQLQEIQNTKSFDSPLRTTTEQIDEILRKLKPIFRNSPQSRDQLPTLFLNLYLQFHQRGFVYNLSLCLTFGLLSTTQIIGFIVLLFERPLYEQNFPIQALAVMAKTALLTASDRSDKHKDDLKTLGHQCNGKRLPESAQIGKEPSRAWALFSMKLLASYR</sequence>
<organism evidence="2 3">
    <name type="scientific">Mesorhabditis belari</name>
    <dbReference type="NCBI Taxonomy" id="2138241"/>
    <lineage>
        <taxon>Eukaryota</taxon>
        <taxon>Metazoa</taxon>
        <taxon>Ecdysozoa</taxon>
        <taxon>Nematoda</taxon>
        <taxon>Chromadorea</taxon>
        <taxon>Rhabditida</taxon>
        <taxon>Rhabditina</taxon>
        <taxon>Rhabditomorpha</taxon>
        <taxon>Rhabditoidea</taxon>
        <taxon>Rhabditidae</taxon>
        <taxon>Mesorhabditinae</taxon>
        <taxon>Mesorhabditis</taxon>
    </lineage>
</organism>
<dbReference type="WBParaSite" id="MBELARI_LOCUS12156">
    <property type="protein sequence ID" value="MBELARI_LOCUS12156"/>
    <property type="gene ID" value="MBELARI_LOCUS12156"/>
</dbReference>
<evidence type="ECO:0000313" key="3">
    <source>
        <dbReference type="WBParaSite" id="MBELARI_LOCUS12156"/>
    </source>
</evidence>
<keyword evidence="1" id="KW-0812">Transmembrane</keyword>
<keyword evidence="2" id="KW-1185">Reference proteome</keyword>
<keyword evidence="1" id="KW-0472">Membrane</keyword>
<evidence type="ECO:0000256" key="1">
    <source>
        <dbReference type="SAM" id="Phobius"/>
    </source>
</evidence>
<proteinExistence type="predicted"/>
<dbReference type="Proteomes" id="UP000887575">
    <property type="component" value="Unassembled WGS sequence"/>
</dbReference>
<evidence type="ECO:0000313" key="2">
    <source>
        <dbReference type="Proteomes" id="UP000887575"/>
    </source>
</evidence>
<dbReference type="AlphaFoldDB" id="A0AAF3EDY1"/>
<feature type="transmembrane region" description="Helical" evidence="1">
    <location>
        <begin position="230"/>
        <end position="256"/>
    </location>
</feature>
<keyword evidence="1" id="KW-1133">Transmembrane helix</keyword>
<reference evidence="3" key="1">
    <citation type="submission" date="2024-02" db="UniProtKB">
        <authorList>
            <consortium name="WormBaseParasite"/>
        </authorList>
    </citation>
    <scope>IDENTIFICATION</scope>
</reference>